<keyword evidence="8" id="KW-1185">Reference proteome</keyword>
<evidence type="ECO:0000256" key="6">
    <source>
        <dbReference type="ARBA" id="ARBA00023242"/>
    </source>
</evidence>
<organism evidence="7 8">
    <name type="scientific">Hyaloscypha bicolor E</name>
    <dbReference type="NCBI Taxonomy" id="1095630"/>
    <lineage>
        <taxon>Eukaryota</taxon>
        <taxon>Fungi</taxon>
        <taxon>Dikarya</taxon>
        <taxon>Ascomycota</taxon>
        <taxon>Pezizomycotina</taxon>
        <taxon>Leotiomycetes</taxon>
        <taxon>Helotiales</taxon>
        <taxon>Hyaloscyphaceae</taxon>
        <taxon>Hyaloscypha</taxon>
        <taxon>Hyaloscypha bicolor</taxon>
    </lineage>
</organism>
<dbReference type="InterPro" id="IPR052360">
    <property type="entry name" value="Transcr_Regulatory_Proteins"/>
</dbReference>
<name>A0A2J6SWG2_9HELO</name>
<sequence>MSNLQQVAHGCYDPAREGSPYKCPEGLFMMFLTAREQNREQLDVWLEKLNNLLKLSSSNTSMRELRASILLKVHYLFVAIMLGASGANDEMKFDNFTAEFGQMLKLAERIWDSNVAAAIGKWVMEKEAEGLGNIDGPQSVPIEKRITLFGKGTVCGERKVLVKYRQGPAIPGDVDTEEEYLTWSNENGLQQGLRE</sequence>
<dbReference type="AlphaFoldDB" id="A0A2J6SWG2"/>
<evidence type="ECO:0000313" key="7">
    <source>
        <dbReference type="EMBL" id="PMD55096.1"/>
    </source>
</evidence>
<reference evidence="7 8" key="1">
    <citation type="submission" date="2016-04" db="EMBL/GenBank/DDBJ databases">
        <title>A degradative enzymes factory behind the ericoid mycorrhizal symbiosis.</title>
        <authorList>
            <consortium name="DOE Joint Genome Institute"/>
            <person name="Martino E."/>
            <person name="Morin E."/>
            <person name="Grelet G."/>
            <person name="Kuo A."/>
            <person name="Kohler A."/>
            <person name="Daghino S."/>
            <person name="Barry K."/>
            <person name="Choi C."/>
            <person name="Cichocki N."/>
            <person name="Clum A."/>
            <person name="Copeland A."/>
            <person name="Hainaut M."/>
            <person name="Haridas S."/>
            <person name="Labutti K."/>
            <person name="Lindquist E."/>
            <person name="Lipzen A."/>
            <person name="Khouja H.-R."/>
            <person name="Murat C."/>
            <person name="Ohm R."/>
            <person name="Olson A."/>
            <person name="Spatafora J."/>
            <person name="Veneault-Fourrey C."/>
            <person name="Henrissat B."/>
            <person name="Grigoriev I."/>
            <person name="Martin F."/>
            <person name="Perotto S."/>
        </authorList>
    </citation>
    <scope>NUCLEOTIDE SEQUENCE [LARGE SCALE GENOMIC DNA]</scope>
    <source>
        <strain evidence="7 8">E</strain>
    </source>
</reference>
<dbReference type="GO" id="GO:0003677">
    <property type="term" value="F:DNA binding"/>
    <property type="evidence" value="ECO:0007669"/>
    <property type="project" value="UniProtKB-KW"/>
</dbReference>
<dbReference type="PANTHER" id="PTHR36206:SF12">
    <property type="entry name" value="ASPERCRYPTIN BIOSYNTHESIS CLUSTER-SPECIFIC TRANSCRIPTION REGULATOR ATNN-RELATED"/>
    <property type="match status" value="1"/>
</dbReference>
<evidence type="ECO:0000256" key="3">
    <source>
        <dbReference type="ARBA" id="ARBA00023015"/>
    </source>
</evidence>
<dbReference type="EMBL" id="KZ613856">
    <property type="protein sequence ID" value="PMD55096.1"/>
    <property type="molecule type" value="Genomic_DNA"/>
</dbReference>
<dbReference type="GO" id="GO:0046872">
    <property type="term" value="F:metal ion binding"/>
    <property type="evidence" value="ECO:0007669"/>
    <property type="project" value="UniProtKB-KW"/>
</dbReference>
<keyword evidence="3" id="KW-0805">Transcription regulation</keyword>
<dbReference type="GeneID" id="36591753"/>
<keyword evidence="6" id="KW-0539">Nucleus</keyword>
<keyword evidence="5" id="KW-0804">Transcription</keyword>
<evidence type="ECO:0000313" key="8">
    <source>
        <dbReference type="Proteomes" id="UP000235371"/>
    </source>
</evidence>
<proteinExistence type="predicted"/>
<evidence type="ECO:0000256" key="1">
    <source>
        <dbReference type="ARBA" id="ARBA00022723"/>
    </source>
</evidence>
<keyword evidence="1" id="KW-0479">Metal-binding</keyword>
<keyword evidence="4" id="KW-0238">DNA-binding</keyword>
<evidence type="ECO:0000256" key="4">
    <source>
        <dbReference type="ARBA" id="ARBA00023125"/>
    </source>
</evidence>
<dbReference type="OrthoDB" id="3505952at2759"/>
<dbReference type="Proteomes" id="UP000235371">
    <property type="component" value="Unassembled WGS sequence"/>
</dbReference>
<gene>
    <name evidence="7" type="ORF">K444DRAFT_633953</name>
</gene>
<dbReference type="InParanoid" id="A0A2J6SWG2"/>
<dbReference type="PANTHER" id="PTHR36206">
    <property type="entry name" value="ASPERCRYPTIN BIOSYNTHESIS CLUSTER-SPECIFIC TRANSCRIPTION REGULATOR ATNN-RELATED"/>
    <property type="match status" value="1"/>
</dbReference>
<evidence type="ECO:0000256" key="2">
    <source>
        <dbReference type="ARBA" id="ARBA00022833"/>
    </source>
</evidence>
<dbReference type="RefSeq" id="XP_024732000.1">
    <property type="nucleotide sequence ID" value="XM_024883676.1"/>
</dbReference>
<keyword evidence="2" id="KW-0862">Zinc</keyword>
<evidence type="ECO:0000256" key="5">
    <source>
        <dbReference type="ARBA" id="ARBA00023163"/>
    </source>
</evidence>
<protein>
    <submittedName>
        <fullName evidence="7">Uncharacterized protein</fullName>
    </submittedName>
</protein>
<accession>A0A2J6SWG2</accession>